<dbReference type="InterPro" id="IPR038551">
    <property type="entry name" value="Ribosomal_eS26_sf"/>
</dbReference>
<organism evidence="3 4">
    <name type="scientific">Dipteronia sinensis</name>
    <dbReference type="NCBI Taxonomy" id="43782"/>
    <lineage>
        <taxon>Eukaryota</taxon>
        <taxon>Viridiplantae</taxon>
        <taxon>Streptophyta</taxon>
        <taxon>Embryophyta</taxon>
        <taxon>Tracheophyta</taxon>
        <taxon>Spermatophyta</taxon>
        <taxon>Magnoliopsida</taxon>
        <taxon>eudicotyledons</taxon>
        <taxon>Gunneridae</taxon>
        <taxon>Pentapetalae</taxon>
        <taxon>rosids</taxon>
        <taxon>malvids</taxon>
        <taxon>Sapindales</taxon>
        <taxon>Sapindaceae</taxon>
        <taxon>Hippocastanoideae</taxon>
        <taxon>Acereae</taxon>
        <taxon>Dipteronia</taxon>
    </lineage>
</organism>
<protein>
    <recommendedName>
        <fullName evidence="5">Secreted protein</fullName>
    </recommendedName>
</protein>
<sequence length="80" mass="8966">MSKRPVFMMAILFLSCMQRCSTVFRVPFTLTVVRVRSRTNRRIREPPQRFRRRDDLPKAGAPGQGPRPAAAGGAAPPART</sequence>
<evidence type="ECO:0000313" key="3">
    <source>
        <dbReference type="EMBL" id="KAK3218941.1"/>
    </source>
</evidence>
<feature type="signal peptide" evidence="2">
    <location>
        <begin position="1"/>
        <end position="22"/>
    </location>
</feature>
<keyword evidence="4" id="KW-1185">Reference proteome</keyword>
<proteinExistence type="predicted"/>
<keyword evidence="2" id="KW-0732">Signal</keyword>
<evidence type="ECO:0000256" key="2">
    <source>
        <dbReference type="SAM" id="SignalP"/>
    </source>
</evidence>
<evidence type="ECO:0000256" key="1">
    <source>
        <dbReference type="SAM" id="MobiDB-lite"/>
    </source>
</evidence>
<reference evidence="3" key="1">
    <citation type="journal article" date="2023" name="Plant J.">
        <title>Genome sequences and population genomics provide insights into the demographic history, inbreeding, and mutation load of two 'living fossil' tree species of Dipteronia.</title>
        <authorList>
            <person name="Feng Y."/>
            <person name="Comes H.P."/>
            <person name="Chen J."/>
            <person name="Zhu S."/>
            <person name="Lu R."/>
            <person name="Zhang X."/>
            <person name="Li P."/>
            <person name="Qiu J."/>
            <person name="Olsen K.M."/>
            <person name="Qiu Y."/>
        </authorList>
    </citation>
    <scope>NUCLEOTIDE SEQUENCE</scope>
    <source>
        <strain evidence="3">NBL</strain>
    </source>
</reference>
<dbReference type="PROSITE" id="PS51257">
    <property type="entry name" value="PROKAR_LIPOPROTEIN"/>
    <property type="match status" value="1"/>
</dbReference>
<feature type="compositionally biased region" description="Basic and acidic residues" evidence="1">
    <location>
        <begin position="42"/>
        <end position="57"/>
    </location>
</feature>
<feature type="compositionally biased region" description="Low complexity" evidence="1">
    <location>
        <begin position="59"/>
        <end position="80"/>
    </location>
</feature>
<feature type="chain" id="PRO_5042133792" description="Secreted protein" evidence="2">
    <location>
        <begin position="23"/>
        <end position="80"/>
    </location>
</feature>
<dbReference type="AlphaFoldDB" id="A0AAE0AJ54"/>
<evidence type="ECO:0008006" key="5">
    <source>
        <dbReference type="Google" id="ProtNLM"/>
    </source>
</evidence>
<comment type="caution">
    <text evidence="3">The sequence shown here is derived from an EMBL/GenBank/DDBJ whole genome shotgun (WGS) entry which is preliminary data.</text>
</comment>
<feature type="region of interest" description="Disordered" evidence="1">
    <location>
        <begin position="39"/>
        <end position="80"/>
    </location>
</feature>
<dbReference type="Gene3D" id="3.30.1740.20">
    <property type="entry name" value="Ribosomal protein S26e"/>
    <property type="match status" value="1"/>
</dbReference>
<gene>
    <name evidence="3" type="ORF">Dsin_012911</name>
</gene>
<name>A0AAE0AJ54_9ROSI</name>
<accession>A0AAE0AJ54</accession>
<evidence type="ECO:0000313" key="4">
    <source>
        <dbReference type="Proteomes" id="UP001281410"/>
    </source>
</evidence>
<dbReference type="Proteomes" id="UP001281410">
    <property type="component" value="Unassembled WGS sequence"/>
</dbReference>
<dbReference type="EMBL" id="JANJYJ010000004">
    <property type="protein sequence ID" value="KAK3218941.1"/>
    <property type="molecule type" value="Genomic_DNA"/>
</dbReference>